<name>R9PU21_AGAAL</name>
<evidence type="ECO:0000313" key="2">
    <source>
        <dbReference type="Proteomes" id="UP000014461"/>
    </source>
</evidence>
<organism evidence="1 2">
    <name type="scientific">Agarivorans albus MKT 106</name>
    <dbReference type="NCBI Taxonomy" id="1331007"/>
    <lineage>
        <taxon>Bacteria</taxon>
        <taxon>Pseudomonadati</taxon>
        <taxon>Pseudomonadota</taxon>
        <taxon>Gammaproteobacteria</taxon>
        <taxon>Alteromonadales</taxon>
        <taxon>Alteromonadaceae</taxon>
        <taxon>Agarivorans</taxon>
    </lineage>
</organism>
<protein>
    <submittedName>
        <fullName evidence="1">Uncharacterized protein</fullName>
    </submittedName>
</protein>
<reference evidence="1" key="1">
    <citation type="journal article" date="2013" name="Genome Announc.">
        <title>Draft Genome Sequence of Agarivorans albus Strain MKT 106T, an Agarolytic Marine Bacterium.</title>
        <authorList>
            <person name="Yasuike M."/>
            <person name="Nakamura Y."/>
            <person name="Kai W."/>
            <person name="Fujiwara A."/>
            <person name="Fukui Y."/>
            <person name="Satomi M."/>
            <person name="Sano M."/>
        </authorList>
    </citation>
    <scope>NUCLEOTIDE SEQUENCE [LARGE SCALE GENOMIC DNA]</scope>
</reference>
<gene>
    <name evidence="1" type="ORF">AALB_3491</name>
</gene>
<dbReference type="AlphaFoldDB" id="R9PU21"/>
<keyword evidence="2" id="KW-1185">Reference proteome</keyword>
<proteinExistence type="predicted"/>
<evidence type="ECO:0000313" key="1">
    <source>
        <dbReference type="EMBL" id="GAD03411.1"/>
    </source>
</evidence>
<dbReference type="EMBL" id="BARX01000027">
    <property type="protein sequence ID" value="GAD03411.1"/>
    <property type="molecule type" value="Genomic_DNA"/>
</dbReference>
<comment type="caution">
    <text evidence="1">The sequence shown here is derived from an EMBL/GenBank/DDBJ whole genome shotgun (WGS) entry which is preliminary data.</text>
</comment>
<sequence length="50" mass="5967">MSTYGNDKVRIFKVFDKESYKVLLVAPSWANLYFVYHKFGGLFDLFNIKR</sequence>
<accession>R9PU21</accession>
<dbReference type="Proteomes" id="UP000014461">
    <property type="component" value="Unassembled WGS sequence"/>
</dbReference>